<keyword evidence="1" id="KW-0812">Transmembrane</keyword>
<keyword evidence="1" id="KW-1133">Transmembrane helix</keyword>
<gene>
    <name evidence="2" type="ORF">MFFC18_13580</name>
</gene>
<dbReference type="AlphaFoldDB" id="A0A5B9P9A0"/>
<protein>
    <submittedName>
        <fullName evidence="2">Uncharacterized protein</fullName>
    </submittedName>
</protein>
<feature type="transmembrane region" description="Helical" evidence="1">
    <location>
        <begin position="202"/>
        <end position="226"/>
    </location>
</feature>
<feature type="transmembrane region" description="Helical" evidence="1">
    <location>
        <begin position="164"/>
        <end position="186"/>
    </location>
</feature>
<evidence type="ECO:0000313" key="2">
    <source>
        <dbReference type="EMBL" id="QEG21502.1"/>
    </source>
</evidence>
<dbReference type="KEGG" id="mff:MFFC18_13580"/>
<dbReference type="STRING" id="980251.GCA_001642875_00331"/>
<name>A0A5B9P9A0_9BACT</name>
<feature type="transmembrane region" description="Helical" evidence="1">
    <location>
        <begin position="112"/>
        <end position="132"/>
    </location>
</feature>
<proteinExistence type="predicted"/>
<reference evidence="2 3" key="1">
    <citation type="submission" date="2019-08" db="EMBL/GenBank/DDBJ databases">
        <title>Deep-cultivation of Planctomycetes and their phenomic and genomic characterization uncovers novel biology.</title>
        <authorList>
            <person name="Wiegand S."/>
            <person name="Jogler M."/>
            <person name="Boedeker C."/>
            <person name="Pinto D."/>
            <person name="Vollmers J."/>
            <person name="Rivas-Marin E."/>
            <person name="Kohn T."/>
            <person name="Peeters S.H."/>
            <person name="Heuer A."/>
            <person name="Rast P."/>
            <person name="Oberbeckmann S."/>
            <person name="Bunk B."/>
            <person name="Jeske O."/>
            <person name="Meyerdierks A."/>
            <person name="Storesund J.E."/>
            <person name="Kallscheuer N."/>
            <person name="Luecker S."/>
            <person name="Lage O.M."/>
            <person name="Pohl T."/>
            <person name="Merkel B.J."/>
            <person name="Hornburger P."/>
            <person name="Mueller R.-W."/>
            <person name="Bruemmer F."/>
            <person name="Labrenz M."/>
            <person name="Spormann A.M."/>
            <person name="Op den Camp H."/>
            <person name="Overmann J."/>
            <person name="Amann R."/>
            <person name="Jetten M.S.M."/>
            <person name="Mascher T."/>
            <person name="Medema M.H."/>
            <person name="Devos D.P."/>
            <person name="Kaster A.-K."/>
            <person name="Ovreas L."/>
            <person name="Rohde M."/>
            <person name="Galperin M.Y."/>
            <person name="Jogler C."/>
        </authorList>
    </citation>
    <scope>NUCLEOTIDE SEQUENCE [LARGE SCALE GENOMIC DNA]</scope>
    <source>
        <strain evidence="2 3">FC18</strain>
    </source>
</reference>
<keyword evidence="1" id="KW-0472">Membrane</keyword>
<dbReference type="Proteomes" id="UP000322214">
    <property type="component" value="Chromosome"/>
</dbReference>
<feature type="transmembrane region" description="Helical" evidence="1">
    <location>
        <begin position="256"/>
        <end position="276"/>
    </location>
</feature>
<dbReference type="EMBL" id="CP042912">
    <property type="protein sequence ID" value="QEG21502.1"/>
    <property type="molecule type" value="Genomic_DNA"/>
</dbReference>
<evidence type="ECO:0000313" key="3">
    <source>
        <dbReference type="Proteomes" id="UP000322214"/>
    </source>
</evidence>
<organism evidence="2 3">
    <name type="scientific">Mariniblastus fucicola</name>
    <dbReference type="NCBI Taxonomy" id="980251"/>
    <lineage>
        <taxon>Bacteria</taxon>
        <taxon>Pseudomonadati</taxon>
        <taxon>Planctomycetota</taxon>
        <taxon>Planctomycetia</taxon>
        <taxon>Pirellulales</taxon>
        <taxon>Pirellulaceae</taxon>
        <taxon>Mariniblastus</taxon>
    </lineage>
</organism>
<sequence length="283" mass="31810">MHLSPGSNAEKAKPRWHRWLRLSWFGVANYTRYNLTSKLPGCDSVNAAAVWPGASQSQAHDLQSRHLSLAHRCFRPDLQPYTSLVRSVIADAIHARRNVLDYLVPQIPLKDIPILLGFALLGAIVSGAYGVAHDQITYSIAPEYFTNLKFKQFHWLDRGFGERTFAGCIGFMATWWVGLIIGWILARRMVPNQSRARASRKILTCFAVVFATAFLFGLAGNVYGFLRGPNADYSNWNWAFTEYQITDQWAFVRVAYIHNAGYLGGVVGLILACIFVKPDKSPQ</sequence>
<keyword evidence="3" id="KW-1185">Reference proteome</keyword>
<evidence type="ECO:0000256" key="1">
    <source>
        <dbReference type="SAM" id="Phobius"/>
    </source>
</evidence>
<accession>A0A5B9P9A0</accession>